<feature type="transmembrane region" description="Helical" evidence="1">
    <location>
        <begin position="117"/>
        <end position="137"/>
    </location>
</feature>
<organism evidence="3 4">
    <name type="scientific">Candidatus Spechtbacteria bacterium RIFCSPHIGHO2_01_FULL_43_30</name>
    <dbReference type="NCBI Taxonomy" id="1802158"/>
    <lineage>
        <taxon>Bacteria</taxon>
        <taxon>Candidatus Spechtiibacteriota</taxon>
    </lineage>
</organism>
<evidence type="ECO:0000259" key="2">
    <source>
        <dbReference type="Pfam" id="PF02517"/>
    </source>
</evidence>
<evidence type="ECO:0000256" key="1">
    <source>
        <dbReference type="SAM" id="Phobius"/>
    </source>
</evidence>
<reference evidence="3 4" key="1">
    <citation type="journal article" date="2016" name="Nat. Commun.">
        <title>Thousands of microbial genomes shed light on interconnected biogeochemical processes in an aquifer system.</title>
        <authorList>
            <person name="Anantharaman K."/>
            <person name="Brown C.T."/>
            <person name="Hug L.A."/>
            <person name="Sharon I."/>
            <person name="Castelle C.J."/>
            <person name="Probst A.J."/>
            <person name="Thomas B.C."/>
            <person name="Singh A."/>
            <person name="Wilkins M.J."/>
            <person name="Karaoz U."/>
            <person name="Brodie E.L."/>
            <person name="Williams K.H."/>
            <person name="Hubbard S.S."/>
            <person name="Banfield J.F."/>
        </authorList>
    </citation>
    <scope>NUCLEOTIDE SEQUENCE [LARGE SCALE GENOMIC DNA]</scope>
</reference>
<feature type="domain" description="CAAX prenyl protease 2/Lysostaphin resistance protein A-like" evidence="2">
    <location>
        <begin position="30"/>
        <end position="157"/>
    </location>
</feature>
<feature type="transmembrane region" description="Helical" evidence="1">
    <location>
        <begin position="157"/>
        <end position="180"/>
    </location>
</feature>
<feature type="transmembrane region" description="Helical" evidence="1">
    <location>
        <begin position="50"/>
        <end position="74"/>
    </location>
</feature>
<name>A0A1G2H8Q6_9BACT</name>
<proteinExistence type="predicted"/>
<feature type="transmembrane region" description="Helical" evidence="1">
    <location>
        <begin position="21"/>
        <end position="38"/>
    </location>
</feature>
<evidence type="ECO:0000313" key="3">
    <source>
        <dbReference type="EMBL" id="OGZ58328.1"/>
    </source>
</evidence>
<dbReference type="EMBL" id="MHOD01000010">
    <property type="protein sequence ID" value="OGZ58328.1"/>
    <property type="molecule type" value="Genomic_DNA"/>
</dbReference>
<dbReference type="AlphaFoldDB" id="A0A1G2H8Q6"/>
<dbReference type="GO" id="GO:0080120">
    <property type="term" value="P:CAAX-box protein maturation"/>
    <property type="evidence" value="ECO:0007669"/>
    <property type="project" value="UniProtKB-ARBA"/>
</dbReference>
<keyword evidence="1" id="KW-1133">Transmembrane helix</keyword>
<sequence length="190" mass="22017">MKWVIKRFGDNFKSTEWHKKNQWRVIWTVGTPLTNVWAPAVEELIFRAPLIIAFGAMSSVAWYGVFVSSGLFALSHWFGNKIWMPEILSARENGDHKSDDVVAEVDRLHQKAGRRILVQKVLHVVLTFPLGILAGYYGIKYQSIWVSFGIHSAWNLIMPFVLPLFVLLGMLAFLGISSLWDRMRWKWRRS</sequence>
<accession>A0A1G2H8Q6</accession>
<evidence type="ECO:0000313" key="4">
    <source>
        <dbReference type="Proteomes" id="UP000177932"/>
    </source>
</evidence>
<protein>
    <recommendedName>
        <fullName evidence="2">CAAX prenyl protease 2/Lysostaphin resistance protein A-like domain-containing protein</fullName>
    </recommendedName>
</protein>
<keyword evidence="1" id="KW-0812">Transmembrane</keyword>
<comment type="caution">
    <text evidence="3">The sequence shown here is derived from an EMBL/GenBank/DDBJ whole genome shotgun (WGS) entry which is preliminary data.</text>
</comment>
<gene>
    <name evidence="3" type="ORF">A2827_03780</name>
</gene>
<keyword evidence="1" id="KW-0472">Membrane</keyword>
<dbReference type="InterPro" id="IPR003675">
    <property type="entry name" value="Rce1/LyrA-like_dom"/>
</dbReference>
<dbReference type="GO" id="GO:0004175">
    <property type="term" value="F:endopeptidase activity"/>
    <property type="evidence" value="ECO:0007669"/>
    <property type="project" value="UniProtKB-ARBA"/>
</dbReference>
<dbReference type="Pfam" id="PF02517">
    <property type="entry name" value="Rce1-like"/>
    <property type="match status" value="1"/>
</dbReference>
<dbReference type="Proteomes" id="UP000177932">
    <property type="component" value="Unassembled WGS sequence"/>
</dbReference>